<reference evidence="1 2" key="1">
    <citation type="journal article" date="2013" name="BMC Genomics">
        <title>Reconstruction of the lipid metabolism for the microalga Monoraphidium neglectum from its genome sequence reveals characteristics suitable for biofuel production.</title>
        <authorList>
            <person name="Bogen C."/>
            <person name="Al-Dilaimi A."/>
            <person name="Albersmeier A."/>
            <person name="Wichmann J."/>
            <person name="Grundmann M."/>
            <person name="Rupp O."/>
            <person name="Lauersen K.J."/>
            <person name="Blifernez-Klassen O."/>
            <person name="Kalinowski J."/>
            <person name="Goesmann A."/>
            <person name="Mussgnug J.H."/>
            <person name="Kruse O."/>
        </authorList>
    </citation>
    <scope>NUCLEOTIDE SEQUENCE [LARGE SCALE GENOMIC DNA]</scope>
    <source>
        <strain evidence="1 2">SAG 48.87</strain>
    </source>
</reference>
<dbReference type="OrthoDB" id="10248617at2759"/>
<evidence type="ECO:0000313" key="2">
    <source>
        <dbReference type="Proteomes" id="UP000054498"/>
    </source>
</evidence>
<dbReference type="Proteomes" id="UP000054498">
    <property type="component" value="Unassembled WGS sequence"/>
</dbReference>
<gene>
    <name evidence="1" type="ORF">MNEG_4679</name>
</gene>
<organism evidence="1 2">
    <name type="scientific">Monoraphidium neglectum</name>
    <dbReference type="NCBI Taxonomy" id="145388"/>
    <lineage>
        <taxon>Eukaryota</taxon>
        <taxon>Viridiplantae</taxon>
        <taxon>Chlorophyta</taxon>
        <taxon>core chlorophytes</taxon>
        <taxon>Chlorophyceae</taxon>
        <taxon>CS clade</taxon>
        <taxon>Sphaeropleales</taxon>
        <taxon>Selenastraceae</taxon>
        <taxon>Monoraphidium</taxon>
    </lineage>
</organism>
<dbReference type="KEGG" id="mng:MNEG_4679"/>
<dbReference type="AlphaFoldDB" id="A0A0D2L8W9"/>
<protein>
    <submittedName>
        <fullName evidence="1">Uncharacterized protein</fullName>
    </submittedName>
</protein>
<keyword evidence="2" id="KW-1185">Reference proteome</keyword>
<feature type="non-terminal residue" evidence="1">
    <location>
        <position position="1"/>
    </location>
</feature>
<evidence type="ECO:0000313" key="1">
    <source>
        <dbReference type="EMBL" id="KIZ03284.1"/>
    </source>
</evidence>
<sequence>VHVDTKSGLLGYWDNRRGCAVSPLDGSSEHMAAIKIPYACKLLFQARPRRE</sequence>
<name>A0A0D2L8W9_9CHLO</name>
<accession>A0A0D2L8W9</accession>
<proteinExistence type="predicted"/>
<dbReference type="RefSeq" id="XP_013902303.1">
    <property type="nucleotide sequence ID" value="XM_014046849.1"/>
</dbReference>
<dbReference type="STRING" id="145388.A0A0D2L8W9"/>
<dbReference type="GeneID" id="25737556"/>
<dbReference type="EMBL" id="KK100880">
    <property type="protein sequence ID" value="KIZ03284.1"/>
    <property type="molecule type" value="Genomic_DNA"/>
</dbReference>